<name>A0A9P8C4G8_9HELO</name>
<evidence type="ECO:0000313" key="3">
    <source>
        <dbReference type="EMBL" id="KAG9233489.1"/>
    </source>
</evidence>
<dbReference type="EMBL" id="MU251498">
    <property type="protein sequence ID" value="KAG9233489.1"/>
    <property type="molecule type" value="Genomic_DNA"/>
</dbReference>
<sequence length="280" mass="32861">MDKSREKLLHDDDVVEVVDGEEVQERGRSGKKYSSFSRFILFLSLAANFVFLLKNFSHPTLGPVSKSKYAGLTNDVDIPYAWDTDRSNPNDTERNALWYEDGESNEGILAMDYEEAEMFGLEKSQPWPWDKKKSIHITNGHHNMHCLRNIYISINEYSQGIPQSLERMHVLHCLGALYDDIKCNADDTPRFTHKVGLRPGEGQIRKCRDWSKLRAWVKERDGCFKYIKHDVKDISTIERMKYCSNDSKYLPKIRKFFGYPEDWTPWPYVEQVDYLKKEDE</sequence>
<keyword evidence="2" id="KW-1133">Transmembrane helix</keyword>
<comment type="similarity">
    <text evidence="1">Belongs to the ustYa family.</text>
</comment>
<dbReference type="OrthoDB" id="3687641at2759"/>
<dbReference type="Proteomes" id="UP000824998">
    <property type="component" value="Unassembled WGS sequence"/>
</dbReference>
<dbReference type="GO" id="GO:0043386">
    <property type="term" value="P:mycotoxin biosynthetic process"/>
    <property type="evidence" value="ECO:0007669"/>
    <property type="project" value="InterPro"/>
</dbReference>
<protein>
    <recommendedName>
        <fullName evidence="5">Tat pathway signal sequence protein</fullName>
    </recommendedName>
</protein>
<dbReference type="Pfam" id="PF11807">
    <property type="entry name" value="UstYa"/>
    <property type="match status" value="1"/>
</dbReference>
<evidence type="ECO:0000256" key="2">
    <source>
        <dbReference type="SAM" id="Phobius"/>
    </source>
</evidence>
<comment type="caution">
    <text evidence="3">The sequence shown here is derived from an EMBL/GenBank/DDBJ whole genome shotgun (WGS) entry which is preliminary data.</text>
</comment>
<accession>A0A9P8C4G8</accession>
<reference evidence="3" key="1">
    <citation type="journal article" date="2021" name="IMA Fungus">
        <title>Genomic characterization of three marine fungi, including Emericellopsis atlantica sp. nov. with signatures of a generalist lifestyle and marine biomass degradation.</title>
        <authorList>
            <person name="Hagestad O.C."/>
            <person name="Hou L."/>
            <person name="Andersen J.H."/>
            <person name="Hansen E.H."/>
            <person name="Altermark B."/>
            <person name="Li C."/>
            <person name="Kuhnert E."/>
            <person name="Cox R.J."/>
            <person name="Crous P.W."/>
            <person name="Spatafora J.W."/>
            <person name="Lail K."/>
            <person name="Amirebrahimi M."/>
            <person name="Lipzen A."/>
            <person name="Pangilinan J."/>
            <person name="Andreopoulos W."/>
            <person name="Hayes R.D."/>
            <person name="Ng V."/>
            <person name="Grigoriev I.V."/>
            <person name="Jackson S.A."/>
            <person name="Sutton T.D.S."/>
            <person name="Dobson A.D.W."/>
            <person name="Rama T."/>
        </authorList>
    </citation>
    <scope>NUCLEOTIDE SEQUENCE</scope>
    <source>
        <strain evidence="3">TRa018bII</strain>
    </source>
</reference>
<gene>
    <name evidence="3" type="ORF">BJ875DRAFT_442183</name>
</gene>
<evidence type="ECO:0000256" key="1">
    <source>
        <dbReference type="ARBA" id="ARBA00035112"/>
    </source>
</evidence>
<organism evidence="3 4">
    <name type="scientific">Amylocarpus encephaloides</name>
    <dbReference type="NCBI Taxonomy" id="45428"/>
    <lineage>
        <taxon>Eukaryota</taxon>
        <taxon>Fungi</taxon>
        <taxon>Dikarya</taxon>
        <taxon>Ascomycota</taxon>
        <taxon>Pezizomycotina</taxon>
        <taxon>Leotiomycetes</taxon>
        <taxon>Helotiales</taxon>
        <taxon>Helotiales incertae sedis</taxon>
        <taxon>Amylocarpus</taxon>
    </lineage>
</organism>
<evidence type="ECO:0008006" key="5">
    <source>
        <dbReference type="Google" id="ProtNLM"/>
    </source>
</evidence>
<keyword evidence="2" id="KW-0472">Membrane</keyword>
<dbReference type="PANTHER" id="PTHR33365">
    <property type="entry name" value="YALI0B05434P"/>
    <property type="match status" value="1"/>
</dbReference>
<dbReference type="PANTHER" id="PTHR33365:SF6">
    <property type="entry name" value="OXIDASE USTYA"/>
    <property type="match status" value="1"/>
</dbReference>
<feature type="transmembrane region" description="Helical" evidence="2">
    <location>
        <begin position="36"/>
        <end position="53"/>
    </location>
</feature>
<dbReference type="AlphaFoldDB" id="A0A9P8C4G8"/>
<dbReference type="InterPro" id="IPR021765">
    <property type="entry name" value="UstYa-like"/>
</dbReference>
<evidence type="ECO:0000313" key="4">
    <source>
        <dbReference type="Proteomes" id="UP000824998"/>
    </source>
</evidence>
<keyword evidence="2" id="KW-0812">Transmembrane</keyword>
<proteinExistence type="inferred from homology"/>
<keyword evidence="4" id="KW-1185">Reference proteome</keyword>